<dbReference type="InterPro" id="IPR036412">
    <property type="entry name" value="HAD-like_sf"/>
</dbReference>
<keyword evidence="8" id="KW-0378">Hydrolase</keyword>
<dbReference type="SFLD" id="SFLDS00003">
    <property type="entry name" value="Haloacid_Dehalogenase"/>
    <property type="match status" value="1"/>
</dbReference>
<evidence type="ECO:0000259" key="7">
    <source>
        <dbReference type="Pfam" id="PF00122"/>
    </source>
</evidence>
<feature type="transmembrane region" description="Helical" evidence="6">
    <location>
        <begin position="674"/>
        <end position="698"/>
    </location>
</feature>
<feature type="transmembrane region" description="Helical" evidence="6">
    <location>
        <begin position="605"/>
        <end position="624"/>
    </location>
</feature>
<evidence type="ECO:0000256" key="5">
    <source>
        <dbReference type="ARBA" id="ARBA00023136"/>
    </source>
</evidence>
<accession>A0A4P9A2X0</accession>
<dbReference type="RefSeq" id="WP_138078787.1">
    <property type="nucleotide sequence ID" value="NZ_CP040004.1"/>
</dbReference>
<evidence type="ECO:0000256" key="6">
    <source>
        <dbReference type="SAM" id="Phobius"/>
    </source>
</evidence>
<evidence type="ECO:0000256" key="1">
    <source>
        <dbReference type="ARBA" id="ARBA00004141"/>
    </source>
</evidence>
<keyword evidence="9" id="KW-1185">Reference proteome</keyword>
<comment type="subcellular location">
    <subcellularLocation>
        <location evidence="1">Membrane</location>
        <topology evidence="1">Multi-pass membrane protein</topology>
    </subcellularLocation>
</comment>
<dbReference type="InterPro" id="IPR023298">
    <property type="entry name" value="ATPase_P-typ_TM_dom_sf"/>
</dbReference>
<feature type="transmembrane region" description="Helical" evidence="6">
    <location>
        <begin position="185"/>
        <end position="206"/>
    </location>
</feature>
<dbReference type="SFLD" id="SFLDF00027">
    <property type="entry name" value="p-type_atpase"/>
    <property type="match status" value="1"/>
</dbReference>
<dbReference type="PROSITE" id="PS00154">
    <property type="entry name" value="ATPASE_E1_E2"/>
    <property type="match status" value="1"/>
</dbReference>
<dbReference type="KEGG" id="nft:FBF37_01420"/>
<evidence type="ECO:0000256" key="4">
    <source>
        <dbReference type="ARBA" id="ARBA00022989"/>
    </source>
</evidence>
<keyword evidence="3" id="KW-1278">Translocase</keyword>
<feature type="domain" description="P-type ATPase A" evidence="7">
    <location>
        <begin position="67"/>
        <end position="168"/>
    </location>
</feature>
<sequence length="773" mass="83410">MNGYWEIIRRNLFSPIVLAIFLLAGALIYAREYRDAWFISVVIVVNSLIGIVQEIRAKRALKKLELMSQPRARLLSADGSVTEVAYDALQVGDKIQLIAGDEVPADVEMLEVKGLELNESMLTGESAAVEKSVGDTAWAATTVLAGSGEARVTAVGADTKAGAISQVLKQYKPELTPLQRAIQRAISFLTFGAFGLAALIFIAYMTSGQDSVQILKTITSAAVTVVPEGLLLASSLLLAFGSLKLAQARVLPQKLSAIEAMALLNLLCVDKTGTLTSDEVTLEKIVALGSGDQSGETLSGIAALIAEQTSGGNITGQAILEAATPPKDAKIIDVMAFSSARKMAGLRFEFEGKTHTVVMGAPEFVIELAPVDEMGQRQINEWADEGLRVLLLAEFDDSRSALKDLSIGSGRAIGAVILRNSLRDGVQKTVQFLQDQGVSIRVISGDNPRTVQFIASAAGINNSEKAITGAALAALSDKDFIKAADEHVIFARVHPEQKERLIAHYKSQALFTGMVGDGVNDALALKKADLGVAMHAGAPASRRVSDIILLNNSFTSLPLGMRLGNRIMQAIEVIATLFFHKITYGVVLLMCTLSLGMVYPYQPRHITFMNIFLVTLPTLMWTFFPPVPNHRINPRLFWRHTLVSVMPIALITGLTVAFTYWIGSAIFPDRPEEVATMTVLTATFYGVYLVFLVGPMLGVTLTRNARKARLLYMLAVSVVAAGSFGIGPLRRFFDFTKPDIIVLLPALGVIVLAAILQWWLALRAGVKVRSSQS</sequence>
<dbReference type="SUPFAM" id="SSF81653">
    <property type="entry name" value="Calcium ATPase, transduction domain A"/>
    <property type="match status" value="1"/>
</dbReference>
<protein>
    <submittedName>
        <fullName evidence="8">HAD family hydrolase</fullName>
    </submittedName>
</protein>
<name>A0A4P9A2X0_9BACT</name>
<dbReference type="InterPro" id="IPR044492">
    <property type="entry name" value="P_typ_ATPase_HD_dom"/>
</dbReference>
<dbReference type="InterPro" id="IPR059000">
    <property type="entry name" value="ATPase_P-type_domA"/>
</dbReference>
<organism evidence="8 9">
    <name type="scientific">Candidatus Nanosynbacter featherlites</name>
    <dbReference type="NCBI Taxonomy" id="2572088"/>
    <lineage>
        <taxon>Bacteria</taxon>
        <taxon>Candidatus Saccharimonadota</taxon>
        <taxon>Candidatus Saccharimonadia</taxon>
        <taxon>Candidatus Nanosynbacterales</taxon>
        <taxon>Candidatus Nanosynbacteraceae</taxon>
        <taxon>Candidatus Nanosynbacter</taxon>
    </lineage>
</organism>
<dbReference type="SUPFAM" id="SSF81665">
    <property type="entry name" value="Calcium ATPase, transmembrane domain M"/>
    <property type="match status" value="1"/>
</dbReference>
<feature type="transmembrane region" description="Helical" evidence="6">
    <location>
        <begin position="636"/>
        <end position="662"/>
    </location>
</feature>
<dbReference type="SUPFAM" id="SSF56784">
    <property type="entry name" value="HAD-like"/>
    <property type="match status" value="1"/>
</dbReference>
<dbReference type="SFLD" id="SFLDG00002">
    <property type="entry name" value="C1.7:_P-type_atpase_like"/>
    <property type="match status" value="1"/>
</dbReference>
<dbReference type="Gene3D" id="2.70.150.10">
    <property type="entry name" value="Calcium-transporting ATPase, cytoplasmic transduction domain A"/>
    <property type="match status" value="1"/>
</dbReference>
<dbReference type="PANTHER" id="PTHR42861">
    <property type="entry name" value="CALCIUM-TRANSPORTING ATPASE"/>
    <property type="match status" value="1"/>
</dbReference>
<evidence type="ECO:0000256" key="2">
    <source>
        <dbReference type="ARBA" id="ARBA00022692"/>
    </source>
</evidence>
<evidence type="ECO:0000256" key="3">
    <source>
        <dbReference type="ARBA" id="ARBA00022967"/>
    </source>
</evidence>
<dbReference type="InterPro" id="IPR023299">
    <property type="entry name" value="ATPase_P-typ_cyto_dom_N"/>
</dbReference>
<dbReference type="InterPro" id="IPR001757">
    <property type="entry name" value="P_typ_ATPase"/>
</dbReference>
<dbReference type="OrthoDB" id="391538at2"/>
<dbReference type="GO" id="GO:0005524">
    <property type="term" value="F:ATP binding"/>
    <property type="evidence" value="ECO:0007669"/>
    <property type="project" value="InterPro"/>
</dbReference>
<keyword evidence="4 6" id="KW-1133">Transmembrane helix</keyword>
<dbReference type="NCBIfam" id="TIGR01494">
    <property type="entry name" value="ATPase_P-type"/>
    <property type="match status" value="2"/>
</dbReference>
<reference evidence="8 9" key="1">
    <citation type="submission" date="2019-04" db="EMBL/GenBank/DDBJ databases">
        <title>Saccharibacteria TM7 genomes.</title>
        <authorList>
            <person name="Bor B."/>
            <person name="He X."/>
            <person name="Chen T."/>
            <person name="Dewhirst F.E."/>
        </authorList>
    </citation>
    <scope>NUCLEOTIDE SEQUENCE [LARGE SCALE GENOMIC DNA]</scope>
    <source>
        <strain evidence="8 9">BB001</strain>
    </source>
</reference>
<dbReference type="Proteomes" id="UP000310639">
    <property type="component" value="Chromosome"/>
</dbReference>
<dbReference type="InterPro" id="IPR018303">
    <property type="entry name" value="ATPase_P-typ_P_site"/>
</dbReference>
<feature type="transmembrane region" description="Helical" evidence="6">
    <location>
        <begin position="36"/>
        <end position="55"/>
    </location>
</feature>
<dbReference type="InterPro" id="IPR008250">
    <property type="entry name" value="ATPase_P-typ_transduc_dom_A_sf"/>
</dbReference>
<dbReference type="SUPFAM" id="SSF81660">
    <property type="entry name" value="Metal cation-transporting ATPase, ATP-binding domain N"/>
    <property type="match status" value="1"/>
</dbReference>
<dbReference type="Gene3D" id="3.40.50.1000">
    <property type="entry name" value="HAD superfamily/HAD-like"/>
    <property type="match status" value="1"/>
</dbReference>
<keyword evidence="5 6" id="KW-0472">Membrane</keyword>
<proteinExistence type="predicted"/>
<dbReference type="GO" id="GO:0016887">
    <property type="term" value="F:ATP hydrolysis activity"/>
    <property type="evidence" value="ECO:0007669"/>
    <property type="project" value="InterPro"/>
</dbReference>
<dbReference type="Gene3D" id="1.20.1110.10">
    <property type="entry name" value="Calcium-transporting ATPase, transmembrane domain"/>
    <property type="match status" value="1"/>
</dbReference>
<dbReference type="PRINTS" id="PR00120">
    <property type="entry name" value="HATPASE"/>
</dbReference>
<evidence type="ECO:0000313" key="8">
    <source>
        <dbReference type="EMBL" id="QCT42131.1"/>
    </source>
</evidence>
<dbReference type="InterPro" id="IPR023214">
    <property type="entry name" value="HAD_sf"/>
</dbReference>
<gene>
    <name evidence="8" type="ORF">FBF37_01420</name>
</gene>
<dbReference type="EMBL" id="CP040004">
    <property type="protein sequence ID" value="QCT42131.1"/>
    <property type="molecule type" value="Genomic_DNA"/>
</dbReference>
<dbReference type="Pfam" id="PF00122">
    <property type="entry name" value="E1-E2_ATPase"/>
    <property type="match status" value="1"/>
</dbReference>
<dbReference type="Gene3D" id="3.40.1110.10">
    <property type="entry name" value="Calcium-transporting ATPase, cytoplasmic domain N"/>
    <property type="match status" value="1"/>
</dbReference>
<dbReference type="Pfam" id="PF00702">
    <property type="entry name" value="Hydrolase"/>
    <property type="match status" value="1"/>
</dbReference>
<dbReference type="GO" id="GO:0016020">
    <property type="term" value="C:membrane"/>
    <property type="evidence" value="ECO:0007669"/>
    <property type="project" value="UniProtKB-SubCell"/>
</dbReference>
<dbReference type="AlphaFoldDB" id="A0A4P9A2X0"/>
<keyword evidence="2 6" id="KW-0812">Transmembrane</keyword>
<feature type="transmembrane region" description="Helical" evidence="6">
    <location>
        <begin position="571"/>
        <end position="599"/>
    </location>
</feature>
<feature type="transmembrane region" description="Helical" evidence="6">
    <location>
        <begin position="710"/>
        <end position="728"/>
    </location>
</feature>
<feature type="transmembrane region" description="Helical" evidence="6">
    <location>
        <begin position="740"/>
        <end position="762"/>
    </location>
</feature>
<feature type="transmembrane region" description="Helical" evidence="6">
    <location>
        <begin position="12"/>
        <end position="30"/>
    </location>
</feature>
<feature type="transmembrane region" description="Helical" evidence="6">
    <location>
        <begin position="218"/>
        <end position="240"/>
    </location>
</feature>
<evidence type="ECO:0000313" key="9">
    <source>
        <dbReference type="Proteomes" id="UP000310639"/>
    </source>
</evidence>
<dbReference type="PRINTS" id="PR00119">
    <property type="entry name" value="CATATPASE"/>
</dbReference>